<feature type="domain" description="Adenylate kinase active site lid" evidence="7">
    <location>
        <begin position="136"/>
        <end position="171"/>
    </location>
</feature>
<dbReference type="NCBIfam" id="NF001381">
    <property type="entry name" value="PRK00279.1-3"/>
    <property type="match status" value="1"/>
</dbReference>
<dbReference type="InterPro" id="IPR006259">
    <property type="entry name" value="Adenyl_kin_sub"/>
</dbReference>
<keyword evidence="4 6" id="KW-0067">ATP-binding</keyword>
<reference evidence="9" key="1">
    <citation type="journal article" date="2008" name="J. Bacteriol.">
        <title>Genome sequence of Thermofilum pendens reveals an exceptional loss of biosynthetic pathways without genome reduction.</title>
        <authorList>
            <person name="Anderson I."/>
            <person name="Rodriguez J."/>
            <person name="Susanti D."/>
            <person name="Porat I."/>
            <person name="Reich C."/>
            <person name="Ulrich L.E."/>
            <person name="Elkins J.G."/>
            <person name="Mavromatis K."/>
            <person name="Lykidis A."/>
            <person name="Kim E."/>
            <person name="Thompson L.S."/>
            <person name="Nolan M."/>
            <person name="Land M."/>
            <person name="Copeland A."/>
            <person name="Lapidus A."/>
            <person name="Lucas S."/>
            <person name="Detter C."/>
            <person name="Zhulin I.B."/>
            <person name="Olsen G.J."/>
            <person name="Whitman W."/>
            <person name="Mukhopadhyay B."/>
            <person name="Bristow J."/>
            <person name="Kyrpides N."/>
        </authorList>
    </citation>
    <scope>NUCLEOTIDE SEQUENCE [LARGE SCALE GENOMIC DNA]</scope>
    <source>
        <strain evidence="9">DSM 2475 / Hrk 5</strain>
    </source>
</reference>
<feature type="binding site" evidence="4">
    <location>
        <position position="45"/>
    </location>
    <ligand>
        <name>AMP</name>
        <dbReference type="ChEBI" id="CHEBI:456215"/>
    </ligand>
</feature>
<keyword evidence="4" id="KW-0963">Cytoplasm</keyword>
<feature type="binding site" evidence="4">
    <location>
        <position position="136"/>
    </location>
    <ligand>
        <name>ATP</name>
        <dbReference type="ChEBI" id="CHEBI:30616"/>
    </ligand>
</feature>
<comment type="subunit">
    <text evidence="4 6">Monomer.</text>
</comment>
<dbReference type="KEGG" id="tpe:Tpen_0167"/>
<organism evidence="8 9">
    <name type="scientific">Thermofilum pendens (strain DSM 2475 / Hrk 5)</name>
    <dbReference type="NCBI Taxonomy" id="368408"/>
    <lineage>
        <taxon>Archaea</taxon>
        <taxon>Thermoproteota</taxon>
        <taxon>Thermoprotei</taxon>
        <taxon>Thermofilales</taxon>
        <taxon>Thermofilaceae</taxon>
        <taxon>Thermofilum</taxon>
    </lineage>
</organism>
<keyword evidence="4" id="KW-0479">Metal-binding</keyword>
<keyword evidence="4" id="KW-0862">Zinc</keyword>
<name>A1RWJ7_THEPD</name>
<dbReference type="Gene3D" id="3.40.50.300">
    <property type="entry name" value="P-loop containing nucleotide triphosphate hydrolases"/>
    <property type="match status" value="1"/>
</dbReference>
<dbReference type="GO" id="GO:0004017">
    <property type="term" value="F:AMP kinase activity"/>
    <property type="evidence" value="ECO:0007669"/>
    <property type="project" value="UniProtKB-UniRule"/>
</dbReference>
<feature type="binding site" evidence="4">
    <location>
        <position position="139"/>
    </location>
    <ligand>
        <name>Zn(2+)</name>
        <dbReference type="ChEBI" id="CHEBI:29105"/>
        <note>structural</note>
    </ligand>
</feature>
<feature type="binding site" evidence="4">
    <location>
        <position position="162"/>
    </location>
    <ligand>
        <name>Zn(2+)</name>
        <dbReference type="ChEBI" id="CHEBI:29105"/>
        <note>structural</note>
    </ligand>
</feature>
<evidence type="ECO:0000313" key="8">
    <source>
        <dbReference type="EMBL" id="ABL77577.1"/>
    </source>
</evidence>
<feature type="region of interest" description="NMP" evidence="4">
    <location>
        <begin position="44"/>
        <end position="73"/>
    </location>
</feature>
<dbReference type="HAMAP" id="MF_00235">
    <property type="entry name" value="Adenylate_kinase_Adk"/>
    <property type="match status" value="1"/>
</dbReference>
<feature type="region of interest" description="LID" evidence="4">
    <location>
        <begin position="135"/>
        <end position="172"/>
    </location>
</feature>
<evidence type="ECO:0000256" key="4">
    <source>
        <dbReference type="HAMAP-Rule" id="MF_00235"/>
    </source>
</evidence>
<dbReference type="InterPro" id="IPR000850">
    <property type="entry name" value="Adenylat/UMP-CMP_kin"/>
</dbReference>
<dbReference type="InterPro" id="IPR027417">
    <property type="entry name" value="P-loop_NTPase"/>
</dbReference>
<dbReference type="GO" id="GO:0005737">
    <property type="term" value="C:cytoplasm"/>
    <property type="evidence" value="ECO:0007669"/>
    <property type="project" value="UniProtKB-SubCell"/>
</dbReference>
<dbReference type="HOGENOM" id="CLU_032354_1_2_2"/>
<feature type="binding site" evidence="4">
    <location>
        <position position="169"/>
    </location>
    <ligand>
        <name>AMP</name>
        <dbReference type="ChEBI" id="CHEBI:456215"/>
    </ligand>
</feature>
<comment type="pathway">
    <text evidence="4">Purine metabolism; AMP biosynthesis via salvage pathway; AMP from ADP: step 1/1.</text>
</comment>
<evidence type="ECO:0000313" key="9">
    <source>
        <dbReference type="Proteomes" id="UP000000641"/>
    </source>
</evidence>
<dbReference type="NCBIfam" id="NF001380">
    <property type="entry name" value="PRK00279.1-2"/>
    <property type="match status" value="1"/>
</dbReference>
<feature type="binding site" evidence="4">
    <location>
        <position position="208"/>
    </location>
    <ligand>
        <name>ATP</name>
        <dbReference type="ChEBI" id="CHEBI:30616"/>
    </ligand>
</feature>
<keyword evidence="2 4" id="KW-0547">Nucleotide-binding</keyword>
<feature type="binding site" evidence="4">
    <location>
        <position position="142"/>
    </location>
    <ligand>
        <name>Zn(2+)</name>
        <dbReference type="ChEBI" id="CHEBI:29105"/>
        <note>structural</note>
    </ligand>
</feature>
<comment type="function">
    <text evidence="4">Catalyzes the reversible transfer of the terminal phosphate group between ATP and AMP. Plays an important role in cellular energy homeostasis and in adenine nucleotide metabolism.</text>
</comment>
<feature type="binding site" evidence="4">
    <location>
        <position position="50"/>
    </location>
    <ligand>
        <name>AMP</name>
        <dbReference type="ChEBI" id="CHEBI:456215"/>
    </ligand>
</feature>
<feature type="binding site" evidence="4">
    <location>
        <begin position="71"/>
        <end position="73"/>
    </location>
    <ligand>
        <name>AMP</name>
        <dbReference type="ChEBI" id="CHEBI:456215"/>
    </ligand>
</feature>
<dbReference type="SUPFAM" id="SSF52540">
    <property type="entry name" value="P-loop containing nucleoside triphosphate hydrolases"/>
    <property type="match status" value="1"/>
</dbReference>
<comment type="subcellular location">
    <subcellularLocation>
        <location evidence="4 6">Cytoplasm</location>
    </subcellularLocation>
</comment>
<evidence type="ECO:0000259" key="7">
    <source>
        <dbReference type="Pfam" id="PF05191"/>
    </source>
</evidence>
<keyword evidence="4" id="KW-0545">Nucleotide biosynthesis</keyword>
<dbReference type="Pfam" id="PF05191">
    <property type="entry name" value="ADK_lid"/>
    <property type="match status" value="1"/>
</dbReference>
<dbReference type="eggNOG" id="arCOG01046">
    <property type="taxonomic scope" value="Archaea"/>
</dbReference>
<dbReference type="EnsemblBacteria" id="ABL77577">
    <property type="protein sequence ID" value="ABL77577"/>
    <property type="gene ID" value="Tpen_0167"/>
</dbReference>
<keyword evidence="3 4" id="KW-0418">Kinase</keyword>
<comment type="similarity">
    <text evidence="4 5">Belongs to the adenylate kinase family.</text>
</comment>
<dbReference type="EMBL" id="CP000505">
    <property type="protein sequence ID" value="ABL77577.1"/>
    <property type="molecule type" value="Genomic_DNA"/>
</dbReference>
<feature type="binding site" evidence="4">
    <location>
        <begin position="24"/>
        <end position="29"/>
    </location>
    <ligand>
        <name>ATP</name>
        <dbReference type="ChEBI" id="CHEBI:30616"/>
    </ligand>
</feature>
<gene>
    <name evidence="4" type="primary">adk</name>
    <name evidence="8" type="ordered locus">Tpen_0167</name>
</gene>
<feature type="binding site" evidence="4">
    <location>
        <begin position="99"/>
        <end position="102"/>
    </location>
    <ligand>
        <name>AMP</name>
        <dbReference type="ChEBI" id="CHEBI:456215"/>
    </ligand>
</feature>
<proteinExistence type="inferred from homology"/>
<dbReference type="PANTHER" id="PTHR23359">
    <property type="entry name" value="NUCLEOTIDE KINASE"/>
    <property type="match status" value="1"/>
</dbReference>
<feature type="binding site" evidence="4">
    <location>
        <position position="180"/>
    </location>
    <ligand>
        <name>AMP</name>
        <dbReference type="ChEBI" id="CHEBI:456215"/>
    </ligand>
</feature>
<comment type="domain">
    <text evidence="4">Consists of three domains, a large central CORE domain and two small peripheral domains, NMPbind and LID, which undergo movements during catalysis. The LID domain closes over the site of phosphoryl transfer upon ATP binding. Assembling and dissambling the active center during each catalytic cycle provides an effective means to prevent ATP hydrolysis. Some bacteria have evolved a zinc-coordinating structure that stabilizes the LID domain.</text>
</comment>
<dbReference type="Pfam" id="PF00406">
    <property type="entry name" value="ADK"/>
    <property type="match status" value="1"/>
</dbReference>
<dbReference type="PRINTS" id="PR00094">
    <property type="entry name" value="ADENYLTKNASE"/>
</dbReference>
<accession>A1RWJ7</accession>
<dbReference type="Proteomes" id="UP000000641">
    <property type="component" value="Chromosome"/>
</dbReference>
<dbReference type="CDD" id="cd01428">
    <property type="entry name" value="ADK"/>
    <property type="match status" value="1"/>
</dbReference>
<dbReference type="GO" id="GO:0008270">
    <property type="term" value="F:zinc ion binding"/>
    <property type="evidence" value="ECO:0007669"/>
    <property type="project" value="UniProtKB-UniRule"/>
</dbReference>
<dbReference type="InterPro" id="IPR007862">
    <property type="entry name" value="Adenylate_kinase_lid-dom"/>
</dbReference>
<evidence type="ECO:0000256" key="6">
    <source>
        <dbReference type="RuleBase" id="RU003331"/>
    </source>
</evidence>
<protein>
    <recommendedName>
        <fullName evidence="4 6">Adenylate kinase</fullName>
        <shortName evidence="4">AK</shortName>
        <ecNumber evidence="4 6">2.7.4.3</ecNumber>
    </recommendedName>
    <alternativeName>
        <fullName evidence="4">ATP-AMP transphosphorylase</fullName>
    </alternativeName>
    <alternativeName>
        <fullName evidence="4">ATP:AMP phosphotransferase</fullName>
    </alternativeName>
    <alternativeName>
        <fullName evidence="4">Adenylate monophosphate kinase</fullName>
    </alternativeName>
</protein>
<keyword evidence="1 4" id="KW-0808">Transferase</keyword>
<dbReference type="UniPathway" id="UPA00588">
    <property type="reaction ID" value="UER00649"/>
</dbReference>
<feature type="binding site" evidence="4">
    <location>
        <begin position="145"/>
        <end position="146"/>
    </location>
    <ligand>
        <name>ATP</name>
        <dbReference type="ChEBI" id="CHEBI:30616"/>
    </ligand>
</feature>
<dbReference type="PROSITE" id="PS00113">
    <property type="entry name" value="ADENYLATE_KINASE"/>
    <property type="match status" value="1"/>
</dbReference>
<dbReference type="AlphaFoldDB" id="A1RWJ7"/>
<sequence length="228" mass="25634">MRKGLKASSASLRGMKLVFIGPPGVGKGTYAKAVSETFGIPHISTGDIFREEVKKGTELGKRVKEYLDRGLLVPDDLVIEVVRHRLLQEDCRRGYILDGFPRTIVQAEALERFSPPDWALLFHAEDSVILERLSGRRICARCGAIYHVKYMPPKIPGICDKCGGPLVQRRDDTPEVISERLKVYREQFTPIIAYYEGRGKLVRIEANEQADVVVPRVIAALKKLYNLS</sequence>
<dbReference type="EC" id="2.7.4.3" evidence="4 6"/>
<comment type="catalytic activity">
    <reaction evidence="4 6">
        <text>AMP + ATP = 2 ADP</text>
        <dbReference type="Rhea" id="RHEA:12973"/>
        <dbReference type="ChEBI" id="CHEBI:30616"/>
        <dbReference type="ChEBI" id="CHEBI:456215"/>
        <dbReference type="ChEBI" id="CHEBI:456216"/>
        <dbReference type="EC" id="2.7.4.3"/>
    </reaction>
</comment>
<evidence type="ECO:0000256" key="5">
    <source>
        <dbReference type="RuleBase" id="RU003330"/>
    </source>
</evidence>
<evidence type="ECO:0000256" key="2">
    <source>
        <dbReference type="ARBA" id="ARBA00022741"/>
    </source>
</evidence>
<dbReference type="InterPro" id="IPR033690">
    <property type="entry name" value="Adenylat_kinase_CS"/>
</dbReference>
<keyword evidence="9" id="KW-1185">Reference proteome</keyword>
<dbReference type="NCBIfam" id="TIGR01351">
    <property type="entry name" value="adk"/>
    <property type="match status" value="1"/>
</dbReference>
<feature type="binding site" evidence="4">
    <location>
        <position position="159"/>
    </location>
    <ligand>
        <name>Zn(2+)</name>
        <dbReference type="ChEBI" id="CHEBI:29105"/>
        <note>structural</note>
    </ligand>
</feature>
<evidence type="ECO:0000256" key="3">
    <source>
        <dbReference type="ARBA" id="ARBA00022777"/>
    </source>
</evidence>
<feature type="binding site" evidence="4">
    <location>
        <position position="106"/>
    </location>
    <ligand>
        <name>AMP</name>
        <dbReference type="ChEBI" id="CHEBI:456215"/>
    </ligand>
</feature>
<dbReference type="FunFam" id="3.40.50.300:FF:000106">
    <property type="entry name" value="Adenylate kinase mitochondrial"/>
    <property type="match status" value="1"/>
</dbReference>
<dbReference type="GO" id="GO:0044209">
    <property type="term" value="P:AMP salvage"/>
    <property type="evidence" value="ECO:0007669"/>
    <property type="project" value="UniProtKB-UniRule"/>
</dbReference>
<dbReference type="STRING" id="368408.Tpen_0167"/>
<dbReference type="GO" id="GO:0005524">
    <property type="term" value="F:ATP binding"/>
    <property type="evidence" value="ECO:0007669"/>
    <property type="project" value="UniProtKB-UniRule"/>
</dbReference>
<evidence type="ECO:0000256" key="1">
    <source>
        <dbReference type="ARBA" id="ARBA00022679"/>
    </source>
</evidence>